<keyword evidence="16" id="KW-0175">Coiled coil</keyword>
<protein>
    <recommendedName>
        <fullName evidence="4">non-specific protein-tyrosine kinase</fullName>
        <ecNumber evidence="4">2.7.10.2</ecNumber>
    </recommendedName>
</protein>
<keyword evidence="22" id="KW-1185">Reference proteome</keyword>
<evidence type="ECO:0000256" key="4">
    <source>
        <dbReference type="ARBA" id="ARBA00011903"/>
    </source>
</evidence>
<dbReference type="InterPro" id="IPR050445">
    <property type="entry name" value="Bact_polysacc_biosynth/exp"/>
</dbReference>
<dbReference type="PANTHER" id="PTHR32309:SF13">
    <property type="entry name" value="FERRIC ENTEROBACTIN TRANSPORT PROTEIN FEPE"/>
    <property type="match status" value="1"/>
</dbReference>
<dbReference type="Gene3D" id="3.40.50.300">
    <property type="entry name" value="P-loop containing nucleotide triphosphate hydrolases"/>
    <property type="match status" value="1"/>
</dbReference>
<keyword evidence="6" id="KW-0997">Cell inner membrane</keyword>
<sequence>MEIVHTSDAQDGRFSDLVAMVTDTLRRRWLTMAIVSAVIFALGVAGVLMLTPQYSATAQIRIDPSQNPLSRNTQQETQQSLSAEAIETEVAVLSSLDLARAVVRRLRLTSDPEFTEVIDRSAEAATMSTADRETAIARELLQNLSVGREKLSYILGVTFRSEDPEKAALIANAFAETYLSTKTGSRVGTAERQVEWFNQRLAALGEEVRAADAALAQYRARAGLTQSGGAAGTTIVDQQVGPLSSQLATAESEAAAARASLNAARNQIARGGIDSVSEVRMSNVIADLRRQRADILRNMGEVQARYGERHPESVRVRDQLAAVDQQIEDEARRVIGSLEANATAADARAASLRGSMNRLEGEQAQNTRNAVIAESLQREAEAKRAAYDRLAAASLESTQVAQDQISQAVIVSRAEPPLSPSFPNKPLFIALALVVALAAGAGTIAVQEMLVTGLRSVEDVETQLGIPVLAAIPKVGRSKNPADLLLEKPTSMYAESLRIARASILGVRTARPPQVIALTSALPSEGKTTTALSFARTLATNNARTLLLECDVRRAALRPLVSNAMDKPGIVEVLHGEASVAEAIQSGDVPGLDHMLVREQYFSSGDLFGGGAMEKVLAELRSQYDLIVLDLPPLVGLADGRFLAVLADVTALIIKWDATPAQAAASALGWLKADGANPVGAIYTMVDSSAEAIGGLYYSKKYSGYYTQAA</sequence>
<evidence type="ECO:0000256" key="16">
    <source>
        <dbReference type="SAM" id="Coils"/>
    </source>
</evidence>
<evidence type="ECO:0000256" key="8">
    <source>
        <dbReference type="ARBA" id="ARBA00022692"/>
    </source>
</evidence>
<evidence type="ECO:0000256" key="5">
    <source>
        <dbReference type="ARBA" id="ARBA00022475"/>
    </source>
</evidence>
<dbReference type="EMBL" id="JBEWLY010000013">
    <property type="protein sequence ID" value="MET1755179.1"/>
    <property type="molecule type" value="Genomic_DNA"/>
</dbReference>
<gene>
    <name evidence="21" type="ORF">ABVV53_06890</name>
</gene>
<evidence type="ECO:0000313" key="21">
    <source>
        <dbReference type="EMBL" id="MET1755179.1"/>
    </source>
</evidence>
<keyword evidence="8 17" id="KW-0812">Transmembrane</keyword>
<dbReference type="InterPro" id="IPR003856">
    <property type="entry name" value="LPS_length_determ_N"/>
</dbReference>
<evidence type="ECO:0000256" key="14">
    <source>
        <dbReference type="ARBA" id="ARBA00023137"/>
    </source>
</evidence>
<keyword evidence="10" id="KW-0418">Kinase</keyword>
<dbReference type="Pfam" id="PF13614">
    <property type="entry name" value="AAA_31"/>
    <property type="match status" value="1"/>
</dbReference>
<keyword evidence="12 17" id="KW-1133">Transmembrane helix</keyword>
<evidence type="ECO:0000256" key="9">
    <source>
        <dbReference type="ARBA" id="ARBA00022741"/>
    </source>
</evidence>
<evidence type="ECO:0000256" key="10">
    <source>
        <dbReference type="ARBA" id="ARBA00022777"/>
    </source>
</evidence>
<keyword evidence="14" id="KW-0829">Tyrosine-protein kinase</keyword>
<dbReference type="Pfam" id="PF02706">
    <property type="entry name" value="Wzz"/>
    <property type="match status" value="1"/>
</dbReference>
<dbReference type="CDD" id="cd05387">
    <property type="entry name" value="BY-kinase"/>
    <property type="match status" value="1"/>
</dbReference>
<evidence type="ECO:0000256" key="11">
    <source>
        <dbReference type="ARBA" id="ARBA00022840"/>
    </source>
</evidence>
<comment type="similarity">
    <text evidence="2">Belongs to the CpsD/CapB family.</text>
</comment>
<keyword evidence="7" id="KW-0808">Transferase</keyword>
<dbReference type="EC" id="2.7.10.2" evidence="4"/>
<keyword evidence="9" id="KW-0547">Nucleotide-binding</keyword>
<dbReference type="RefSeq" id="WP_353983656.1">
    <property type="nucleotide sequence ID" value="NZ_JBEWLY010000013.1"/>
</dbReference>
<evidence type="ECO:0000256" key="1">
    <source>
        <dbReference type="ARBA" id="ARBA00004429"/>
    </source>
</evidence>
<keyword evidence="5" id="KW-1003">Cell membrane</keyword>
<organism evidence="21 22">
    <name type="scientific">Novosphingobium kalidii</name>
    <dbReference type="NCBI Taxonomy" id="3230299"/>
    <lineage>
        <taxon>Bacteria</taxon>
        <taxon>Pseudomonadati</taxon>
        <taxon>Pseudomonadota</taxon>
        <taxon>Alphaproteobacteria</taxon>
        <taxon>Sphingomonadales</taxon>
        <taxon>Sphingomonadaceae</taxon>
        <taxon>Novosphingobium</taxon>
    </lineage>
</organism>
<evidence type="ECO:0000256" key="17">
    <source>
        <dbReference type="SAM" id="Phobius"/>
    </source>
</evidence>
<keyword evidence="13 17" id="KW-0472">Membrane</keyword>
<feature type="domain" description="Tyrosine-protein kinase G-rich" evidence="20">
    <location>
        <begin position="375"/>
        <end position="449"/>
    </location>
</feature>
<dbReference type="SUPFAM" id="SSF52540">
    <property type="entry name" value="P-loop containing nucleoside triphosphate hydrolases"/>
    <property type="match status" value="1"/>
</dbReference>
<feature type="transmembrane region" description="Helical" evidence="17">
    <location>
        <begin position="29"/>
        <end position="50"/>
    </location>
</feature>
<feature type="domain" description="AAA" evidence="19">
    <location>
        <begin position="516"/>
        <end position="643"/>
    </location>
</feature>
<evidence type="ECO:0000256" key="12">
    <source>
        <dbReference type="ARBA" id="ARBA00022989"/>
    </source>
</evidence>
<comment type="similarity">
    <text evidence="3">Belongs to the etk/wzc family.</text>
</comment>
<reference evidence="21 22" key="1">
    <citation type="submission" date="2024-07" db="EMBL/GenBank/DDBJ databases">
        <title>Novosphingobium kalidii RD2P27.</title>
        <authorList>
            <person name="Sun J.-Q."/>
        </authorList>
    </citation>
    <scope>NUCLEOTIDE SEQUENCE [LARGE SCALE GENOMIC DNA]</scope>
    <source>
        <strain evidence="21 22">RD2P27</strain>
    </source>
</reference>
<keyword evidence="11" id="KW-0067">ATP-binding</keyword>
<name>A0ABV2D0K1_9SPHN</name>
<evidence type="ECO:0000259" key="19">
    <source>
        <dbReference type="Pfam" id="PF13614"/>
    </source>
</evidence>
<comment type="subcellular location">
    <subcellularLocation>
        <location evidence="1">Cell inner membrane</location>
        <topology evidence="1">Multi-pass membrane protein</topology>
    </subcellularLocation>
</comment>
<dbReference type="InterPro" id="IPR025669">
    <property type="entry name" value="AAA_dom"/>
</dbReference>
<evidence type="ECO:0000256" key="15">
    <source>
        <dbReference type="ARBA" id="ARBA00051245"/>
    </source>
</evidence>
<evidence type="ECO:0000256" key="3">
    <source>
        <dbReference type="ARBA" id="ARBA00008883"/>
    </source>
</evidence>
<evidence type="ECO:0000256" key="6">
    <source>
        <dbReference type="ARBA" id="ARBA00022519"/>
    </source>
</evidence>
<proteinExistence type="inferred from homology"/>
<dbReference type="InterPro" id="IPR005702">
    <property type="entry name" value="Wzc-like_C"/>
</dbReference>
<evidence type="ECO:0000256" key="13">
    <source>
        <dbReference type="ARBA" id="ARBA00023136"/>
    </source>
</evidence>
<evidence type="ECO:0000313" key="22">
    <source>
        <dbReference type="Proteomes" id="UP001548713"/>
    </source>
</evidence>
<comment type="catalytic activity">
    <reaction evidence="15">
        <text>L-tyrosyl-[protein] + ATP = O-phospho-L-tyrosyl-[protein] + ADP + H(+)</text>
        <dbReference type="Rhea" id="RHEA:10596"/>
        <dbReference type="Rhea" id="RHEA-COMP:10136"/>
        <dbReference type="Rhea" id="RHEA-COMP:20101"/>
        <dbReference type="ChEBI" id="CHEBI:15378"/>
        <dbReference type="ChEBI" id="CHEBI:30616"/>
        <dbReference type="ChEBI" id="CHEBI:46858"/>
        <dbReference type="ChEBI" id="CHEBI:61978"/>
        <dbReference type="ChEBI" id="CHEBI:456216"/>
        <dbReference type="EC" id="2.7.10.2"/>
    </reaction>
</comment>
<dbReference type="InterPro" id="IPR027417">
    <property type="entry name" value="P-loop_NTPase"/>
</dbReference>
<dbReference type="Proteomes" id="UP001548713">
    <property type="component" value="Unassembled WGS sequence"/>
</dbReference>
<dbReference type="InterPro" id="IPR032807">
    <property type="entry name" value="GNVR"/>
</dbReference>
<dbReference type="PANTHER" id="PTHR32309">
    <property type="entry name" value="TYROSINE-PROTEIN KINASE"/>
    <property type="match status" value="1"/>
</dbReference>
<accession>A0ABV2D0K1</accession>
<evidence type="ECO:0000259" key="20">
    <source>
        <dbReference type="Pfam" id="PF13807"/>
    </source>
</evidence>
<evidence type="ECO:0000259" key="18">
    <source>
        <dbReference type="Pfam" id="PF02706"/>
    </source>
</evidence>
<feature type="coiled-coil region" evidence="16">
    <location>
        <begin position="247"/>
        <end position="305"/>
    </location>
</feature>
<evidence type="ECO:0000256" key="2">
    <source>
        <dbReference type="ARBA" id="ARBA00007316"/>
    </source>
</evidence>
<feature type="domain" description="Polysaccharide chain length determinant N-terminal" evidence="18">
    <location>
        <begin position="22"/>
        <end position="105"/>
    </location>
</feature>
<comment type="caution">
    <text evidence="21">The sequence shown here is derived from an EMBL/GenBank/DDBJ whole genome shotgun (WGS) entry which is preliminary data.</text>
</comment>
<evidence type="ECO:0000256" key="7">
    <source>
        <dbReference type="ARBA" id="ARBA00022679"/>
    </source>
</evidence>
<dbReference type="Pfam" id="PF13807">
    <property type="entry name" value="GNVR"/>
    <property type="match status" value="1"/>
</dbReference>